<dbReference type="AlphaFoldDB" id="A0A1B6JVE9"/>
<gene>
    <name evidence="1" type="ORF">g.58041</name>
</gene>
<accession>A0A1B6JVE9</accession>
<reference evidence="1" key="1">
    <citation type="submission" date="2015-11" db="EMBL/GenBank/DDBJ databases">
        <title>De novo transcriptome assembly of four potential Pierce s Disease insect vectors from Arizona vineyards.</title>
        <authorList>
            <person name="Tassone E.E."/>
        </authorList>
    </citation>
    <scope>NUCLEOTIDE SEQUENCE</scope>
</reference>
<name>A0A1B6JVE9_9HEMI</name>
<protein>
    <submittedName>
        <fullName evidence="1">Uncharacterized protein</fullName>
    </submittedName>
</protein>
<dbReference type="EMBL" id="GECU01004542">
    <property type="protein sequence ID" value="JAT03165.1"/>
    <property type="molecule type" value="Transcribed_RNA"/>
</dbReference>
<feature type="non-terminal residue" evidence="1">
    <location>
        <position position="1"/>
    </location>
</feature>
<organism evidence="1">
    <name type="scientific">Homalodisca liturata</name>
    <dbReference type="NCBI Taxonomy" id="320908"/>
    <lineage>
        <taxon>Eukaryota</taxon>
        <taxon>Metazoa</taxon>
        <taxon>Ecdysozoa</taxon>
        <taxon>Arthropoda</taxon>
        <taxon>Hexapoda</taxon>
        <taxon>Insecta</taxon>
        <taxon>Pterygota</taxon>
        <taxon>Neoptera</taxon>
        <taxon>Paraneoptera</taxon>
        <taxon>Hemiptera</taxon>
        <taxon>Auchenorrhyncha</taxon>
        <taxon>Membracoidea</taxon>
        <taxon>Cicadellidae</taxon>
        <taxon>Cicadellinae</taxon>
        <taxon>Proconiini</taxon>
        <taxon>Homalodisca</taxon>
    </lineage>
</organism>
<sequence>LLGALAMKDSRSFMVVSIIKYLMSFIKAEYGFFDSNDFRFVEKIVFAQMLRIEDPEGALCVLQDLNEYARSYSLHGFAKDYVKHLSRILVGADDALAGKALEGLKLVFGT</sequence>
<evidence type="ECO:0000313" key="1">
    <source>
        <dbReference type="EMBL" id="JAT03165.1"/>
    </source>
</evidence>
<proteinExistence type="predicted"/>
<feature type="non-terminal residue" evidence="1">
    <location>
        <position position="110"/>
    </location>
</feature>